<feature type="transmembrane region" description="Helical" evidence="1">
    <location>
        <begin position="485"/>
        <end position="503"/>
    </location>
</feature>
<sequence>MIKQIKLQLKLGLYGLVFAISSIVIASLFQNGFDCNKGLVKGYIKNNFDNQHDPIIKKNYIIFIESLPLEWLFQNIRLLYKSQHQFHYDLLKKVGFEESFLLNSTLQKDQKDQNINKTSNFFVQELKPSNSISNQDLVIEFLLGVSMQNLVSSNYNDVQFFQNFDSLLNQIQSSNKTCQYEDISFSSIQLSEQRYKITEMFQNFCSYDDLLSQEESILDQNIEFYYSGSSISQQADITSDQFKDEINYLIQQIQKIKNKVQKDELLTIISLYQRNSYSKNLCVESKSCVGFSLQYSPSFELRNIEFSIKEKVKIPDISATISLISGIMIPLLSQGRYLNTFLNSYIKLSNKKILELNANYQKINLQQLSQYYEKVQQNSYIFNDYTTLYEKIQTAMRIEDQKYFIQESQNLIDQLVNEEFKKINPFQTQLLSVSTMIMIILVIFIWSCLIYFNSKLQQINIKNYGVANLINQTDLVLDKDDRVRVQILVNTFLQALYFLGYFIQQISFLNSQKCIFLNPNSQRYLYQETIRDQFLLFICFLSIISLQASFFTYVQQIQEAKRYLYLTLYLAIISALFFVSVDEKIQEIIQINSIVTLLEQNVFYCGIQLYKYYFVYKIGIAYAQNSSRTKKLIKIICFILQDLLFFVPQIIEMLFKISIQINTPISFIINIIIFTVIFYLIEKSNFQSTLIILCFNCINFICQTQFIQDSSQKLEYLFCYTTFMIIFLLIINQLNILSSISALIGVYMIKNIFFCQIFRCSYVNQYILSFNSSSLQQICFLLTEITIIAILSMMAQLRDEVKQKYGIIFFLKSQILELRFIYDILKYIIFYFIHLVILQINILTQIDRNEHMSKNIYPKISTYEKLSFSYQIIVIASILLILIQIYSRKKYFMYRATKSEIMKTDEERIETNQQITLQDI</sequence>
<feature type="transmembrane region" description="Helical" evidence="1">
    <location>
        <begin position="774"/>
        <end position="795"/>
    </location>
</feature>
<protein>
    <submittedName>
        <fullName evidence="2">Transmembrane protein, putative</fullName>
    </submittedName>
</protein>
<name>Q245B3_TETTS</name>
<feature type="transmembrane region" description="Helical" evidence="1">
    <location>
        <begin position="714"/>
        <end position="731"/>
    </location>
</feature>
<evidence type="ECO:0000313" key="2">
    <source>
        <dbReference type="EMBL" id="EAS03324.2"/>
    </source>
</evidence>
<keyword evidence="1" id="KW-1133">Transmembrane helix</keyword>
<feature type="transmembrane region" description="Helical" evidence="1">
    <location>
        <begin position="601"/>
        <end position="620"/>
    </location>
</feature>
<keyword evidence="1" id="KW-0472">Membrane</keyword>
<dbReference type="InParanoid" id="Q245B3"/>
<feature type="transmembrane region" description="Helical" evidence="1">
    <location>
        <begin position="657"/>
        <end position="681"/>
    </location>
</feature>
<gene>
    <name evidence="2" type="ORF">TTHERM_00693030</name>
</gene>
<feature type="transmembrane region" description="Helical" evidence="1">
    <location>
        <begin position="430"/>
        <end position="452"/>
    </location>
</feature>
<dbReference type="Proteomes" id="UP000009168">
    <property type="component" value="Unassembled WGS sequence"/>
</dbReference>
<dbReference type="AlphaFoldDB" id="Q245B3"/>
<feature type="transmembrane region" description="Helical" evidence="1">
    <location>
        <begin position="866"/>
        <end position="886"/>
    </location>
</feature>
<organism evidence="2 3">
    <name type="scientific">Tetrahymena thermophila (strain SB210)</name>
    <dbReference type="NCBI Taxonomy" id="312017"/>
    <lineage>
        <taxon>Eukaryota</taxon>
        <taxon>Sar</taxon>
        <taxon>Alveolata</taxon>
        <taxon>Ciliophora</taxon>
        <taxon>Intramacronucleata</taxon>
        <taxon>Oligohymenophorea</taxon>
        <taxon>Hymenostomatida</taxon>
        <taxon>Tetrahymenina</taxon>
        <taxon>Tetrahymenidae</taxon>
        <taxon>Tetrahymena</taxon>
    </lineage>
</organism>
<evidence type="ECO:0000256" key="1">
    <source>
        <dbReference type="SAM" id="Phobius"/>
    </source>
</evidence>
<dbReference type="EMBL" id="GG662488">
    <property type="protein sequence ID" value="EAS03324.2"/>
    <property type="molecule type" value="Genomic_DNA"/>
</dbReference>
<dbReference type="GeneID" id="7827174"/>
<feature type="transmembrane region" description="Helical" evidence="1">
    <location>
        <begin position="632"/>
        <end position="651"/>
    </location>
</feature>
<keyword evidence="3" id="KW-1185">Reference proteome</keyword>
<feature type="transmembrane region" description="Helical" evidence="1">
    <location>
        <begin position="824"/>
        <end position="846"/>
    </location>
</feature>
<keyword evidence="1 2" id="KW-0812">Transmembrane</keyword>
<feature type="transmembrane region" description="Helical" evidence="1">
    <location>
        <begin position="534"/>
        <end position="554"/>
    </location>
</feature>
<feature type="transmembrane region" description="Helical" evidence="1">
    <location>
        <begin position="736"/>
        <end position="754"/>
    </location>
</feature>
<evidence type="ECO:0000313" key="3">
    <source>
        <dbReference type="Proteomes" id="UP000009168"/>
    </source>
</evidence>
<feature type="transmembrane region" description="Helical" evidence="1">
    <location>
        <begin position="563"/>
        <end position="581"/>
    </location>
</feature>
<feature type="transmembrane region" description="Helical" evidence="1">
    <location>
        <begin position="12"/>
        <end position="29"/>
    </location>
</feature>
<accession>Q245B3</accession>
<reference evidence="3" key="1">
    <citation type="journal article" date="2006" name="PLoS Biol.">
        <title>Macronuclear genome sequence of the ciliate Tetrahymena thermophila, a model eukaryote.</title>
        <authorList>
            <person name="Eisen J.A."/>
            <person name="Coyne R.S."/>
            <person name="Wu M."/>
            <person name="Wu D."/>
            <person name="Thiagarajan M."/>
            <person name="Wortman J.R."/>
            <person name="Badger J.H."/>
            <person name="Ren Q."/>
            <person name="Amedeo P."/>
            <person name="Jones K.M."/>
            <person name="Tallon L.J."/>
            <person name="Delcher A.L."/>
            <person name="Salzberg S.L."/>
            <person name="Silva J.C."/>
            <person name="Haas B.J."/>
            <person name="Majoros W.H."/>
            <person name="Farzad M."/>
            <person name="Carlton J.M."/>
            <person name="Smith R.K. Jr."/>
            <person name="Garg J."/>
            <person name="Pearlman R.E."/>
            <person name="Karrer K.M."/>
            <person name="Sun L."/>
            <person name="Manning G."/>
            <person name="Elde N.C."/>
            <person name="Turkewitz A.P."/>
            <person name="Asai D.J."/>
            <person name="Wilkes D.E."/>
            <person name="Wang Y."/>
            <person name="Cai H."/>
            <person name="Collins K."/>
            <person name="Stewart B.A."/>
            <person name="Lee S.R."/>
            <person name="Wilamowska K."/>
            <person name="Weinberg Z."/>
            <person name="Ruzzo W.L."/>
            <person name="Wloga D."/>
            <person name="Gaertig J."/>
            <person name="Frankel J."/>
            <person name="Tsao C.-C."/>
            <person name="Gorovsky M.A."/>
            <person name="Keeling P.J."/>
            <person name="Waller R.F."/>
            <person name="Patron N.J."/>
            <person name="Cherry J.M."/>
            <person name="Stover N.A."/>
            <person name="Krieger C.J."/>
            <person name="del Toro C."/>
            <person name="Ryder H.F."/>
            <person name="Williamson S.C."/>
            <person name="Barbeau R.A."/>
            <person name="Hamilton E.P."/>
            <person name="Orias E."/>
        </authorList>
    </citation>
    <scope>NUCLEOTIDE SEQUENCE [LARGE SCALE GENOMIC DNA]</scope>
    <source>
        <strain evidence="3">SB210</strain>
    </source>
</reference>
<feature type="transmembrane region" description="Helical" evidence="1">
    <location>
        <begin position="688"/>
        <end position="708"/>
    </location>
</feature>
<dbReference type="RefSeq" id="XP_001023569.2">
    <property type="nucleotide sequence ID" value="XM_001023569.2"/>
</dbReference>
<dbReference type="KEGG" id="tet:TTHERM_00693030"/>
<proteinExistence type="predicted"/>
<dbReference type="HOGENOM" id="CLU_463463_0_0_1"/>